<feature type="non-terminal residue" evidence="1">
    <location>
        <position position="1"/>
    </location>
</feature>
<proteinExistence type="predicted"/>
<accession>X1D0X7</accession>
<organism evidence="1">
    <name type="scientific">marine sediment metagenome</name>
    <dbReference type="NCBI Taxonomy" id="412755"/>
    <lineage>
        <taxon>unclassified sequences</taxon>
        <taxon>metagenomes</taxon>
        <taxon>ecological metagenomes</taxon>
    </lineage>
</organism>
<sequence length="30" mass="3592">RKYTPHTHPYETPIRADRETVNNIRVNIIS</sequence>
<protein>
    <submittedName>
        <fullName evidence="1">Uncharacterized protein</fullName>
    </submittedName>
</protein>
<gene>
    <name evidence="1" type="ORF">S01H4_49963</name>
</gene>
<evidence type="ECO:0000313" key="1">
    <source>
        <dbReference type="EMBL" id="GAG90126.1"/>
    </source>
</evidence>
<name>X1D0X7_9ZZZZ</name>
<comment type="caution">
    <text evidence="1">The sequence shown here is derived from an EMBL/GenBank/DDBJ whole genome shotgun (WGS) entry which is preliminary data.</text>
</comment>
<dbReference type="AlphaFoldDB" id="X1D0X7"/>
<dbReference type="EMBL" id="BART01028314">
    <property type="protein sequence ID" value="GAG90126.1"/>
    <property type="molecule type" value="Genomic_DNA"/>
</dbReference>
<reference evidence="1" key="1">
    <citation type="journal article" date="2014" name="Front. Microbiol.">
        <title>High frequency of phylogenetically diverse reductive dehalogenase-homologous genes in deep subseafloor sedimentary metagenomes.</title>
        <authorList>
            <person name="Kawai M."/>
            <person name="Futagami T."/>
            <person name="Toyoda A."/>
            <person name="Takaki Y."/>
            <person name="Nishi S."/>
            <person name="Hori S."/>
            <person name="Arai W."/>
            <person name="Tsubouchi T."/>
            <person name="Morono Y."/>
            <person name="Uchiyama I."/>
            <person name="Ito T."/>
            <person name="Fujiyama A."/>
            <person name="Inagaki F."/>
            <person name="Takami H."/>
        </authorList>
    </citation>
    <scope>NUCLEOTIDE SEQUENCE</scope>
    <source>
        <strain evidence="1">Expedition CK06-06</strain>
    </source>
</reference>